<dbReference type="AlphaFoldDB" id="A0A2N8U5Q4"/>
<name>A0A2N8U5Q4_9BASI</name>
<sequence length="296" mass="32925">MSTYTVGLKALLPTLGLIYGFQAACASIAVPLKTEKYYDLCGSLGFISAAGASLYMPWIRARYFDGFKNIALPTSLSAFHPRQTIMTGLTLFWAIRLASFLFRRIKKSGGDSRFDEIKQSPPKFFGAWMMQATWIAITALPVYLVNSIPKASQPPLGARDYIGLAIWIAGMGLEVTADRQKSQWRQDRQDGKHKEPFISSGVWSWSRHPNYFGEVSLWAGQFVLSTSAIAGAGTFYPTWAVGLAALSPLLEYGLIRFISGVPMLEKSGDDKFKDNADWKRYKEQVPCFVPFIGSKN</sequence>
<feature type="transmembrane region" description="Helical" evidence="1">
    <location>
        <begin position="37"/>
        <end position="58"/>
    </location>
</feature>
<keyword evidence="1" id="KW-0812">Transmembrane</keyword>
<dbReference type="Gene3D" id="1.20.120.1630">
    <property type="match status" value="1"/>
</dbReference>
<reference evidence="2 3" key="1">
    <citation type="submission" date="2017-02" db="EMBL/GenBank/DDBJ databases">
        <authorList>
            <person name="Peterson S.W."/>
        </authorList>
    </citation>
    <scope>NUCLEOTIDE SEQUENCE [LARGE SCALE GENOMIC DNA]</scope>
    <source>
        <strain evidence="2 3">SRS1_H2-8</strain>
    </source>
</reference>
<evidence type="ECO:0000256" key="1">
    <source>
        <dbReference type="SAM" id="Phobius"/>
    </source>
</evidence>
<organism evidence="2 3">
    <name type="scientific">Sporisorium reilianum f. sp. reilianum</name>
    <dbReference type="NCBI Taxonomy" id="72559"/>
    <lineage>
        <taxon>Eukaryota</taxon>
        <taxon>Fungi</taxon>
        <taxon>Dikarya</taxon>
        <taxon>Basidiomycota</taxon>
        <taxon>Ustilaginomycotina</taxon>
        <taxon>Ustilaginomycetes</taxon>
        <taxon>Ustilaginales</taxon>
        <taxon>Ustilaginaceae</taxon>
        <taxon>Sporisorium</taxon>
    </lineage>
</organism>
<dbReference type="GO" id="GO:0016020">
    <property type="term" value="C:membrane"/>
    <property type="evidence" value="ECO:0007669"/>
    <property type="project" value="TreeGrafter"/>
</dbReference>
<dbReference type="EMBL" id="LT795054">
    <property type="protein sequence ID" value="SJX60020.1"/>
    <property type="molecule type" value="Genomic_DNA"/>
</dbReference>
<gene>
    <name evidence="2" type="ORF">SRS1_06441</name>
</gene>
<dbReference type="Pfam" id="PF06966">
    <property type="entry name" value="DUF1295"/>
    <property type="match status" value="1"/>
</dbReference>
<dbReference type="PANTHER" id="PTHR32251">
    <property type="entry name" value="3-OXO-5-ALPHA-STEROID 4-DEHYDROGENASE"/>
    <property type="match status" value="1"/>
</dbReference>
<keyword evidence="1" id="KW-0472">Membrane</keyword>
<keyword evidence="1" id="KW-1133">Transmembrane helix</keyword>
<dbReference type="InterPro" id="IPR010721">
    <property type="entry name" value="UstE-like"/>
</dbReference>
<evidence type="ECO:0000313" key="3">
    <source>
        <dbReference type="Proteomes" id="UP000239563"/>
    </source>
</evidence>
<feature type="transmembrane region" description="Helical" evidence="1">
    <location>
        <begin position="85"/>
        <end position="103"/>
    </location>
</feature>
<protein>
    <submittedName>
        <fullName evidence="2">Uncharacterized protein</fullName>
    </submittedName>
</protein>
<accession>A0A2N8U5Q4</accession>
<feature type="transmembrane region" description="Helical" evidence="1">
    <location>
        <begin position="124"/>
        <end position="144"/>
    </location>
</feature>
<dbReference type="Proteomes" id="UP000239563">
    <property type="component" value="Chromosome I"/>
</dbReference>
<proteinExistence type="predicted"/>
<dbReference type="PROSITE" id="PS50244">
    <property type="entry name" value="S5A_REDUCTASE"/>
    <property type="match status" value="1"/>
</dbReference>
<feature type="transmembrane region" description="Helical" evidence="1">
    <location>
        <begin position="156"/>
        <end position="177"/>
    </location>
</feature>
<feature type="transmembrane region" description="Helical" evidence="1">
    <location>
        <begin position="12"/>
        <end position="30"/>
    </location>
</feature>
<dbReference type="PANTHER" id="PTHR32251:SF17">
    <property type="entry name" value="STEROID 5-ALPHA REDUCTASE C-TERMINAL DOMAIN-CONTAINING PROTEIN"/>
    <property type="match status" value="1"/>
</dbReference>
<evidence type="ECO:0000313" key="2">
    <source>
        <dbReference type="EMBL" id="SJX60020.1"/>
    </source>
</evidence>